<evidence type="ECO:0000313" key="2">
    <source>
        <dbReference type="EMBL" id="EJK65293.1"/>
    </source>
</evidence>
<evidence type="ECO:0000256" key="1">
    <source>
        <dbReference type="SAM" id="SignalP"/>
    </source>
</evidence>
<reference evidence="2 3" key="1">
    <citation type="journal article" date="2012" name="Genome Biol.">
        <title>Genome and low-iron response of an oceanic diatom adapted to chronic iron limitation.</title>
        <authorList>
            <person name="Lommer M."/>
            <person name="Specht M."/>
            <person name="Roy A.S."/>
            <person name="Kraemer L."/>
            <person name="Andreson R."/>
            <person name="Gutowska M.A."/>
            <person name="Wolf J."/>
            <person name="Bergner S.V."/>
            <person name="Schilhabel M.B."/>
            <person name="Klostermeier U.C."/>
            <person name="Beiko R.G."/>
            <person name="Rosenstiel P."/>
            <person name="Hippler M."/>
            <person name="Laroche J."/>
        </authorList>
    </citation>
    <scope>NUCLEOTIDE SEQUENCE [LARGE SCALE GENOMIC DNA]</scope>
    <source>
        <strain evidence="2 3">CCMP1005</strain>
    </source>
</reference>
<dbReference type="AlphaFoldDB" id="K0SGL9"/>
<comment type="caution">
    <text evidence="2">The sequence shown here is derived from an EMBL/GenBank/DDBJ whole genome shotgun (WGS) entry which is preliminary data.</text>
</comment>
<evidence type="ECO:0000313" key="3">
    <source>
        <dbReference type="Proteomes" id="UP000266841"/>
    </source>
</evidence>
<feature type="signal peptide" evidence="1">
    <location>
        <begin position="1"/>
        <end position="24"/>
    </location>
</feature>
<name>K0SGL9_THAOC</name>
<dbReference type="EMBL" id="AGNL01016039">
    <property type="protein sequence ID" value="EJK65293.1"/>
    <property type="molecule type" value="Genomic_DNA"/>
</dbReference>
<protein>
    <submittedName>
        <fullName evidence="2">Uncharacterized protein</fullName>
    </submittedName>
</protein>
<feature type="chain" id="PRO_5003837112" evidence="1">
    <location>
        <begin position="25"/>
        <end position="43"/>
    </location>
</feature>
<accession>K0SGL9</accession>
<feature type="non-terminal residue" evidence="2">
    <location>
        <position position="43"/>
    </location>
</feature>
<keyword evidence="3" id="KW-1185">Reference proteome</keyword>
<gene>
    <name evidence="2" type="ORF">THAOC_13860</name>
</gene>
<proteinExistence type="predicted"/>
<keyword evidence="1" id="KW-0732">Signal</keyword>
<dbReference type="Proteomes" id="UP000266841">
    <property type="component" value="Unassembled WGS sequence"/>
</dbReference>
<organism evidence="2 3">
    <name type="scientific">Thalassiosira oceanica</name>
    <name type="common">Marine diatom</name>
    <dbReference type="NCBI Taxonomy" id="159749"/>
    <lineage>
        <taxon>Eukaryota</taxon>
        <taxon>Sar</taxon>
        <taxon>Stramenopiles</taxon>
        <taxon>Ochrophyta</taxon>
        <taxon>Bacillariophyta</taxon>
        <taxon>Coscinodiscophyceae</taxon>
        <taxon>Thalassiosirophycidae</taxon>
        <taxon>Thalassiosirales</taxon>
        <taxon>Thalassiosiraceae</taxon>
        <taxon>Thalassiosira</taxon>
    </lineage>
</organism>
<sequence>MKANQQAFGKTLSMAAMLLSATAAAECFGDASSLAFNRNDWTH</sequence>